<dbReference type="GO" id="GO:0016787">
    <property type="term" value="F:hydrolase activity"/>
    <property type="evidence" value="ECO:0007669"/>
    <property type="project" value="UniProtKB-KW"/>
</dbReference>
<reference evidence="2" key="1">
    <citation type="journal article" date="2019" name="Int. J. Syst. Evol. Microbiol.">
        <title>The Global Catalogue of Microorganisms (GCM) 10K type strain sequencing project: providing services to taxonomists for standard genome sequencing and annotation.</title>
        <authorList>
            <consortium name="The Broad Institute Genomics Platform"/>
            <consortium name="The Broad Institute Genome Sequencing Center for Infectious Disease"/>
            <person name="Wu L."/>
            <person name="Ma J."/>
        </authorList>
    </citation>
    <scope>NUCLEOTIDE SEQUENCE [LARGE SCALE GENOMIC DNA]</scope>
    <source>
        <strain evidence="2">KCTC 42248</strain>
    </source>
</reference>
<dbReference type="RefSeq" id="WP_380870471.1">
    <property type="nucleotide sequence ID" value="NZ_JBHUMA010000009.1"/>
</dbReference>
<dbReference type="Gene3D" id="1.10.150.520">
    <property type="match status" value="1"/>
</dbReference>
<proteinExistence type="predicted"/>
<dbReference type="InterPro" id="IPR023214">
    <property type="entry name" value="HAD_sf"/>
</dbReference>
<accession>A0ABW5NPZ6</accession>
<protein>
    <submittedName>
        <fullName evidence="1">HAD family hydrolase</fullName>
    </submittedName>
</protein>
<name>A0ABW5NPZ6_9SPHI</name>
<comment type="caution">
    <text evidence="1">The sequence shown here is derived from an EMBL/GenBank/DDBJ whole genome shotgun (WGS) entry which is preliminary data.</text>
</comment>
<dbReference type="EMBL" id="JBHUMA010000009">
    <property type="protein sequence ID" value="MFD2600332.1"/>
    <property type="molecule type" value="Genomic_DNA"/>
</dbReference>
<evidence type="ECO:0000313" key="2">
    <source>
        <dbReference type="Proteomes" id="UP001597393"/>
    </source>
</evidence>
<organism evidence="1 2">
    <name type="scientific">Sphingobacterium corticis</name>
    <dbReference type="NCBI Taxonomy" id="1812823"/>
    <lineage>
        <taxon>Bacteria</taxon>
        <taxon>Pseudomonadati</taxon>
        <taxon>Bacteroidota</taxon>
        <taxon>Sphingobacteriia</taxon>
        <taxon>Sphingobacteriales</taxon>
        <taxon>Sphingobacteriaceae</taxon>
        <taxon>Sphingobacterium</taxon>
    </lineage>
</organism>
<dbReference type="SUPFAM" id="SSF56784">
    <property type="entry name" value="HAD-like"/>
    <property type="match status" value="1"/>
</dbReference>
<keyword evidence="1" id="KW-0378">Hydrolase</keyword>
<dbReference type="InterPro" id="IPR036412">
    <property type="entry name" value="HAD-like_sf"/>
</dbReference>
<gene>
    <name evidence="1" type="ORF">ACFSQ3_15365</name>
</gene>
<dbReference type="Gene3D" id="3.40.50.1000">
    <property type="entry name" value="HAD superfamily/HAD-like"/>
    <property type="match status" value="1"/>
</dbReference>
<evidence type="ECO:0000313" key="1">
    <source>
        <dbReference type="EMBL" id="MFD2600332.1"/>
    </source>
</evidence>
<keyword evidence="2" id="KW-1185">Reference proteome</keyword>
<sequence length="181" mass="21264">MKIIQPQPEKSLYLFEVDDVLYPHRDFILQIYYLFGQFVEFTESRPIGSMVTEFMKSRYEANQTDDLLGATKKEFELSQDYSENFERLQANGHLPLKLLLFDEIKASFQALTDAGKQIAILTEGNPVLQLNKLKHMDWEGWDKQLKIYFTDELVFRKLAPFSYIADEFGVDADAIEYIRKR</sequence>
<dbReference type="Proteomes" id="UP001597393">
    <property type="component" value="Unassembled WGS sequence"/>
</dbReference>